<gene>
    <name evidence="3" type="ORF">SOCE836_100840</name>
</gene>
<sequence length="373" mass="39094">MPCSRFAALTLAVMGGLSALCISRPSAACSPPPDGRYASSVPRAVPLDGVIVARVNCYYNCPESAPVLVVTDKDTGEVLTGAQEEVADVPVSEGESLLAFRPASPLVDGHTYQVTVEQQSIGAEIWETQASAAVDMEVGAVPVQANVVVEERWHGETSCCTDDGWTCGPEEVCVAKEVERYVKVYLDVSGGVDHGVGQYVKTFTFSSPDGEELGKKTVWEGFLGASYDVAATEYCYQLTYRSLVDGTTIEKERTCVPHGDAGATGVFPADAATIDETVEGCAAPPEGFEEAWCSARAARCERHPSECAEDDVSSCEAPGPGAGGDPPEGPDGDRASVGCSASAGRGASCGWALPAIGLALSLASRARRRRDRR</sequence>
<feature type="chain" id="PRO_5020447656" description="Secreted protein" evidence="2">
    <location>
        <begin position="29"/>
        <end position="373"/>
    </location>
</feature>
<evidence type="ECO:0000313" key="3">
    <source>
        <dbReference type="EMBL" id="AUX37848.1"/>
    </source>
</evidence>
<evidence type="ECO:0000256" key="1">
    <source>
        <dbReference type="SAM" id="MobiDB-lite"/>
    </source>
</evidence>
<dbReference type="EMBL" id="CP012672">
    <property type="protein sequence ID" value="AUX37848.1"/>
    <property type="molecule type" value="Genomic_DNA"/>
</dbReference>
<feature type="region of interest" description="Disordered" evidence="1">
    <location>
        <begin position="309"/>
        <end position="345"/>
    </location>
</feature>
<organism evidence="3 4">
    <name type="scientific">Sorangium cellulosum</name>
    <name type="common">Polyangium cellulosum</name>
    <dbReference type="NCBI Taxonomy" id="56"/>
    <lineage>
        <taxon>Bacteria</taxon>
        <taxon>Pseudomonadati</taxon>
        <taxon>Myxococcota</taxon>
        <taxon>Polyangia</taxon>
        <taxon>Polyangiales</taxon>
        <taxon>Polyangiaceae</taxon>
        <taxon>Sorangium</taxon>
    </lineage>
</organism>
<protein>
    <recommendedName>
        <fullName evidence="5">Secreted protein</fullName>
    </recommendedName>
</protein>
<proteinExistence type="predicted"/>
<evidence type="ECO:0008006" key="5">
    <source>
        <dbReference type="Google" id="ProtNLM"/>
    </source>
</evidence>
<reference evidence="3 4" key="1">
    <citation type="submission" date="2015-09" db="EMBL/GenBank/DDBJ databases">
        <title>Sorangium comparison.</title>
        <authorList>
            <person name="Zaburannyi N."/>
            <person name="Bunk B."/>
            <person name="Overmann J."/>
            <person name="Mueller R."/>
        </authorList>
    </citation>
    <scope>NUCLEOTIDE SEQUENCE [LARGE SCALE GENOMIC DNA]</scope>
    <source>
        <strain evidence="3 4">So ce836</strain>
    </source>
</reference>
<keyword evidence="2" id="KW-0732">Signal</keyword>
<dbReference type="Proteomes" id="UP000295497">
    <property type="component" value="Chromosome"/>
</dbReference>
<dbReference type="RefSeq" id="WP_129580402.1">
    <property type="nucleotide sequence ID" value="NZ_CP012672.1"/>
</dbReference>
<accession>A0A4P2R512</accession>
<dbReference type="AlphaFoldDB" id="A0A4P2R512"/>
<evidence type="ECO:0000313" key="4">
    <source>
        <dbReference type="Proteomes" id="UP000295497"/>
    </source>
</evidence>
<feature type="signal peptide" evidence="2">
    <location>
        <begin position="1"/>
        <end position="28"/>
    </location>
</feature>
<evidence type="ECO:0000256" key="2">
    <source>
        <dbReference type="SAM" id="SignalP"/>
    </source>
</evidence>
<name>A0A4P2R512_SORCE</name>